<comment type="caution">
    <text evidence="3">The sequence shown here is derived from an EMBL/GenBank/DDBJ whole genome shotgun (WGS) entry which is preliminary data.</text>
</comment>
<proteinExistence type="predicted"/>
<evidence type="ECO:0000313" key="4">
    <source>
        <dbReference type="Proteomes" id="UP000005551"/>
    </source>
</evidence>
<feature type="domain" description="EamA" evidence="2">
    <location>
        <begin position="149"/>
        <end position="289"/>
    </location>
</feature>
<feature type="transmembrane region" description="Helical" evidence="1">
    <location>
        <begin position="70"/>
        <end position="87"/>
    </location>
</feature>
<dbReference type="AlphaFoldDB" id="I5C2G8"/>
<dbReference type="InterPro" id="IPR037185">
    <property type="entry name" value="EmrE-like"/>
</dbReference>
<feature type="transmembrane region" description="Helical" evidence="1">
    <location>
        <begin position="124"/>
        <end position="141"/>
    </location>
</feature>
<dbReference type="Pfam" id="PF00892">
    <property type="entry name" value="EamA"/>
    <property type="match status" value="2"/>
</dbReference>
<dbReference type="EMBL" id="AJYA01000024">
    <property type="protein sequence ID" value="EIM76020.1"/>
    <property type="molecule type" value="Genomic_DNA"/>
</dbReference>
<keyword evidence="1" id="KW-0812">Transmembrane</keyword>
<accession>I5C2G8</accession>
<keyword evidence="4" id="KW-1185">Reference proteome</keyword>
<organism evidence="3 4">
    <name type="scientific">Nitritalea halalkaliphila LW7</name>
    <dbReference type="NCBI Taxonomy" id="1189621"/>
    <lineage>
        <taxon>Bacteria</taxon>
        <taxon>Pseudomonadati</taxon>
        <taxon>Bacteroidota</taxon>
        <taxon>Cytophagia</taxon>
        <taxon>Cytophagales</taxon>
        <taxon>Cyclobacteriaceae</taxon>
        <taxon>Nitritalea</taxon>
    </lineage>
</organism>
<keyword evidence="1" id="KW-1133">Transmembrane helix</keyword>
<sequence length="315" mass="35082">MSTAPTSAGLKDYAMLHFIVLIWGFTAILGLLISLPALEIVFYRTLLAVVAIGGFFLWRSQSLRLSRASLIRIIGTGMLIGLHWVLFFGAARASTASVCLAGMATTSLWTAFIEPFAYKSKVKWYEVLLGLMVISGLYVIFRFEGGYWLGLSMAIASAFLGAVFSVINSKLTKKHEPYTLTFYEMLGACLFTLLCMPIYSMYFAEEGLQLLPKGLDWLWLFLLGGVCTVYAFAVSVELMRRITAFAVNLTINLEPVYGIVLAVLIFGEKEQMTPGFYLGTLIILISVLLYPLVQFLYRKRQARRAATAAKLYPRA</sequence>
<reference evidence="3 4" key="1">
    <citation type="submission" date="2012-05" db="EMBL/GenBank/DDBJ databases">
        <title>Genome sequence of Nitritalea halalkaliphila LW7.</title>
        <authorList>
            <person name="Jangir P.K."/>
            <person name="Singh A."/>
            <person name="Shivaji S."/>
            <person name="Sharma R."/>
        </authorList>
    </citation>
    <scope>NUCLEOTIDE SEQUENCE [LARGE SCALE GENOMIC DNA]</scope>
    <source>
        <strain evidence="3 4">LW7</strain>
    </source>
</reference>
<dbReference type="STRING" id="1189621.A3SI_11684"/>
<feature type="transmembrane region" description="Helical" evidence="1">
    <location>
        <begin position="93"/>
        <end position="112"/>
    </location>
</feature>
<feature type="transmembrane region" description="Helical" evidence="1">
    <location>
        <begin position="180"/>
        <end position="202"/>
    </location>
</feature>
<dbReference type="RefSeq" id="WP_009055408.1">
    <property type="nucleotide sequence ID" value="NZ_AJYA01000024.1"/>
</dbReference>
<evidence type="ECO:0000313" key="3">
    <source>
        <dbReference type="EMBL" id="EIM76020.1"/>
    </source>
</evidence>
<feature type="transmembrane region" description="Helical" evidence="1">
    <location>
        <begin position="12"/>
        <end position="35"/>
    </location>
</feature>
<dbReference type="PATRIC" id="fig|1189621.3.peg.2434"/>
<feature type="transmembrane region" description="Helical" evidence="1">
    <location>
        <begin position="217"/>
        <end position="238"/>
    </location>
</feature>
<dbReference type="SUPFAM" id="SSF103481">
    <property type="entry name" value="Multidrug resistance efflux transporter EmrE"/>
    <property type="match status" value="1"/>
</dbReference>
<protein>
    <recommendedName>
        <fullName evidence="2">EamA domain-containing protein</fullName>
    </recommendedName>
</protein>
<dbReference type="OrthoDB" id="9150437at2"/>
<evidence type="ECO:0000256" key="1">
    <source>
        <dbReference type="SAM" id="Phobius"/>
    </source>
</evidence>
<gene>
    <name evidence="3" type="ORF">A3SI_11684</name>
</gene>
<feature type="transmembrane region" description="Helical" evidence="1">
    <location>
        <begin position="41"/>
        <end position="58"/>
    </location>
</feature>
<dbReference type="Proteomes" id="UP000005551">
    <property type="component" value="Unassembled WGS sequence"/>
</dbReference>
<feature type="domain" description="EamA" evidence="2">
    <location>
        <begin position="18"/>
        <end position="141"/>
    </location>
</feature>
<keyword evidence="1" id="KW-0472">Membrane</keyword>
<name>I5C2G8_9BACT</name>
<feature type="transmembrane region" description="Helical" evidence="1">
    <location>
        <begin position="147"/>
        <end position="168"/>
    </location>
</feature>
<dbReference type="PANTHER" id="PTHR22911:SF79">
    <property type="entry name" value="MOBA-LIKE NTP TRANSFERASE DOMAIN-CONTAINING PROTEIN"/>
    <property type="match status" value="1"/>
</dbReference>
<dbReference type="InterPro" id="IPR000620">
    <property type="entry name" value="EamA_dom"/>
</dbReference>
<feature type="transmembrane region" description="Helical" evidence="1">
    <location>
        <begin position="245"/>
        <end position="265"/>
    </location>
</feature>
<evidence type="ECO:0000259" key="2">
    <source>
        <dbReference type="Pfam" id="PF00892"/>
    </source>
</evidence>
<feature type="transmembrane region" description="Helical" evidence="1">
    <location>
        <begin position="277"/>
        <end position="297"/>
    </location>
</feature>
<dbReference type="GO" id="GO:0016020">
    <property type="term" value="C:membrane"/>
    <property type="evidence" value="ECO:0007669"/>
    <property type="project" value="InterPro"/>
</dbReference>
<dbReference type="PANTHER" id="PTHR22911">
    <property type="entry name" value="ACYL-MALONYL CONDENSING ENZYME-RELATED"/>
    <property type="match status" value="1"/>
</dbReference>